<dbReference type="Proteomes" id="UP000053317">
    <property type="component" value="Unassembled WGS sequence"/>
</dbReference>
<keyword evidence="2" id="KW-0418">Kinase</keyword>
<dbReference type="OrthoDB" id="6362633at2759"/>
<gene>
    <name evidence="2" type="ORF">UCRPC4_g02704</name>
</gene>
<evidence type="ECO:0000256" key="1">
    <source>
        <dbReference type="SAM" id="MobiDB-lite"/>
    </source>
</evidence>
<accession>A0A0G2EP71</accession>
<dbReference type="EMBL" id="LCWF01000064">
    <property type="protein sequence ID" value="KKY23891.1"/>
    <property type="molecule type" value="Genomic_DNA"/>
</dbReference>
<sequence>MMCLPLFQAKSSSDRLLISISGIPGSGKTTLASLVCTRLNQLYHSYSQSLHPNTPDSPPISPDICVSLPLDGYHLTRSELSSLPHPEEAHYRRGAPFTFNGNGFLSLVESLRSPILPETRTIRAPSFSHSIKDPIENDIPIPPSARIVIIEGLYLTLDLKPWNSAASLFDESWFISVPIETASERLIKRHVKAGIAPDEAYARKRVGESDMRNAREILDHLHPNISETIESTEDDNWKPKTHDQAEALEEEKTDHHLLPPPRSENTTSTDHTNQNNEIKNQSPSTRPGPPSRNPTTTLTTGSIDSLRELAENGGGC</sequence>
<protein>
    <submittedName>
        <fullName evidence="2">Putative kinase-related protein</fullName>
    </submittedName>
</protein>
<dbReference type="GO" id="GO:0016301">
    <property type="term" value="F:kinase activity"/>
    <property type="evidence" value="ECO:0007669"/>
    <property type="project" value="UniProtKB-KW"/>
</dbReference>
<dbReference type="InterPro" id="IPR027417">
    <property type="entry name" value="P-loop_NTPase"/>
</dbReference>
<dbReference type="AlphaFoldDB" id="A0A0G2EP71"/>
<organism evidence="2 3">
    <name type="scientific">Phaeomoniella chlamydospora</name>
    <name type="common">Phaeoacremonium chlamydosporum</name>
    <dbReference type="NCBI Taxonomy" id="158046"/>
    <lineage>
        <taxon>Eukaryota</taxon>
        <taxon>Fungi</taxon>
        <taxon>Dikarya</taxon>
        <taxon>Ascomycota</taxon>
        <taxon>Pezizomycotina</taxon>
        <taxon>Eurotiomycetes</taxon>
        <taxon>Chaetothyriomycetidae</taxon>
        <taxon>Phaeomoniellales</taxon>
        <taxon>Phaeomoniellaceae</taxon>
        <taxon>Phaeomoniella</taxon>
    </lineage>
</organism>
<evidence type="ECO:0000313" key="2">
    <source>
        <dbReference type="EMBL" id="KKY23891.1"/>
    </source>
</evidence>
<keyword evidence="3" id="KW-1185">Reference proteome</keyword>
<dbReference type="Gene3D" id="3.40.50.300">
    <property type="entry name" value="P-loop containing nucleotide triphosphate hydrolases"/>
    <property type="match status" value="2"/>
</dbReference>
<dbReference type="SUPFAM" id="SSF52540">
    <property type="entry name" value="P-loop containing nucleoside triphosphate hydrolases"/>
    <property type="match status" value="1"/>
</dbReference>
<reference evidence="2 3" key="2">
    <citation type="submission" date="2015-05" db="EMBL/GenBank/DDBJ databases">
        <authorList>
            <person name="Morales-Cruz A."/>
            <person name="Amrine K.C."/>
            <person name="Cantu D."/>
        </authorList>
    </citation>
    <scope>NUCLEOTIDE SEQUENCE [LARGE SCALE GENOMIC DNA]</scope>
    <source>
        <strain evidence="2">UCRPC4</strain>
    </source>
</reference>
<name>A0A0G2EP71_PHACM</name>
<feature type="compositionally biased region" description="Polar residues" evidence="1">
    <location>
        <begin position="263"/>
        <end position="285"/>
    </location>
</feature>
<dbReference type="PANTHER" id="PTHR10285">
    <property type="entry name" value="URIDINE KINASE"/>
    <property type="match status" value="1"/>
</dbReference>
<keyword evidence="2" id="KW-0808">Transferase</keyword>
<comment type="caution">
    <text evidence="2">The sequence shown here is derived from an EMBL/GenBank/DDBJ whole genome shotgun (WGS) entry which is preliminary data.</text>
</comment>
<reference evidence="2 3" key="1">
    <citation type="submission" date="2015-05" db="EMBL/GenBank/DDBJ databases">
        <title>Distinctive expansion of gene families associated with plant cell wall degradation and secondary metabolism in the genomes of grapevine trunk pathogens.</title>
        <authorList>
            <person name="Lawrence D.P."/>
            <person name="Travadon R."/>
            <person name="Rolshausen P.E."/>
            <person name="Baumgartner K."/>
        </authorList>
    </citation>
    <scope>NUCLEOTIDE SEQUENCE [LARGE SCALE GENOMIC DNA]</scope>
    <source>
        <strain evidence="2">UCRPC4</strain>
    </source>
</reference>
<proteinExistence type="predicted"/>
<feature type="compositionally biased region" description="Polar residues" evidence="1">
    <location>
        <begin position="293"/>
        <end position="303"/>
    </location>
</feature>
<feature type="region of interest" description="Disordered" evidence="1">
    <location>
        <begin position="249"/>
        <end position="316"/>
    </location>
</feature>
<evidence type="ECO:0000313" key="3">
    <source>
        <dbReference type="Proteomes" id="UP000053317"/>
    </source>
</evidence>